<evidence type="ECO:0000313" key="1">
    <source>
        <dbReference type="EMBL" id="CAF0773055.1"/>
    </source>
</evidence>
<gene>
    <name evidence="1" type="ORF">OXX778_LOCUS5057</name>
</gene>
<dbReference type="AlphaFoldDB" id="A0A813QZ01"/>
<name>A0A813QZ01_9BILA</name>
<proteinExistence type="predicted"/>
<dbReference type="PANTHER" id="PTHR36688:SF1">
    <property type="entry name" value="ENDONUCLEASE_EXONUCLEASE_PHOSPHATASE DOMAIN-CONTAINING PROTEIN"/>
    <property type="match status" value="1"/>
</dbReference>
<sequence length="531" mass="62626">MFNCNFKSTCGKCNSPDHFDKDCTSEFKKCVNCDQNHSSWYRGCSVYKREYRAQINSEKRAAKVARNNQEKKIKLALKSKVNEINGQITILKDTISHYKKQSLLFQLGLFKVLNPNLPKLSNEQISNIHKLYNNHSLNQDNNLSLAELSSYMAKHWSKVNNAKYDYDYLNLELVCTKIKFLKEDVNIICYYNPSDPKKHFSFNFFKKLNDEKNFMICGDFNAKSLAFGSIKENKYREILDLILQLNDVIFLNDANFDNQFKEKVSKTIKTINEKTYSFKEFTLEELDKVLKRLNKRACPGPDKIYNLQLNHSSIEFRKILLKLFNFTVKNNFIPEELKIATVIMIPKINKNSSNPKDYRPISYLRELETWLNKWRLKMAPQKCNYVIFSNGTKCYKDELKLKMYKELLSYNDEPTFLGITFDPHFTFMNQNWSLSKEPLTTIYQSLISRIQNAAIRSIYNLKYDESSENLLKVSSLLSIKLRMNELNERFFETAIQSQNPLIDELMDEYSEINEARLKYYKTPLCQFFLKS</sequence>
<dbReference type="Proteomes" id="UP000663879">
    <property type="component" value="Unassembled WGS sequence"/>
</dbReference>
<evidence type="ECO:0000313" key="2">
    <source>
        <dbReference type="Proteomes" id="UP000663879"/>
    </source>
</evidence>
<dbReference type="InterPro" id="IPR036691">
    <property type="entry name" value="Endo/exonu/phosph_ase_sf"/>
</dbReference>
<dbReference type="EMBL" id="CAJNOC010000532">
    <property type="protein sequence ID" value="CAF0773055.1"/>
    <property type="molecule type" value="Genomic_DNA"/>
</dbReference>
<keyword evidence="2" id="KW-1185">Reference proteome</keyword>
<dbReference type="Gene3D" id="3.60.10.10">
    <property type="entry name" value="Endonuclease/exonuclease/phosphatase"/>
    <property type="match status" value="1"/>
</dbReference>
<comment type="caution">
    <text evidence="1">The sequence shown here is derived from an EMBL/GenBank/DDBJ whole genome shotgun (WGS) entry which is preliminary data.</text>
</comment>
<dbReference type="InterPro" id="IPR052560">
    <property type="entry name" value="RdDP_mobile_element"/>
</dbReference>
<dbReference type="SUPFAM" id="SSF56219">
    <property type="entry name" value="DNase I-like"/>
    <property type="match status" value="1"/>
</dbReference>
<dbReference type="OrthoDB" id="10020599at2759"/>
<evidence type="ECO:0008006" key="3">
    <source>
        <dbReference type="Google" id="ProtNLM"/>
    </source>
</evidence>
<organism evidence="1 2">
    <name type="scientific">Brachionus calyciflorus</name>
    <dbReference type="NCBI Taxonomy" id="104777"/>
    <lineage>
        <taxon>Eukaryota</taxon>
        <taxon>Metazoa</taxon>
        <taxon>Spiralia</taxon>
        <taxon>Gnathifera</taxon>
        <taxon>Rotifera</taxon>
        <taxon>Eurotatoria</taxon>
        <taxon>Monogononta</taxon>
        <taxon>Pseudotrocha</taxon>
        <taxon>Ploima</taxon>
        <taxon>Brachionidae</taxon>
        <taxon>Brachionus</taxon>
    </lineage>
</organism>
<protein>
    <recommendedName>
        <fullName evidence="3">Endonuclease/exonuclease/phosphatase domain-containing protein</fullName>
    </recommendedName>
</protein>
<dbReference type="PANTHER" id="PTHR36688">
    <property type="entry name" value="ENDO/EXONUCLEASE/PHOSPHATASE DOMAIN-CONTAINING PROTEIN"/>
    <property type="match status" value="1"/>
</dbReference>
<reference evidence="1" key="1">
    <citation type="submission" date="2021-02" db="EMBL/GenBank/DDBJ databases">
        <authorList>
            <person name="Nowell W R."/>
        </authorList>
    </citation>
    <scope>NUCLEOTIDE SEQUENCE</scope>
    <source>
        <strain evidence="1">Ploen Becks lab</strain>
    </source>
</reference>
<accession>A0A813QZ01</accession>